<sequence length="157" mass="16891">MADIDDYIAAPELALIDAAEDSAFDEFILPEDYTFIVVNQGGIQAQVRALSAFSAASVIRRLIERMKQQGAAIQDWICKSAAEGGFDLCAKLASGRPLAEIMKSLQQFLQRKIVILVNSGVGLLTFATGLPDPISVFTALFAVIGLTSEELARYCGC</sequence>
<dbReference type="RefSeq" id="WP_188641049.1">
    <property type="nucleotide sequence ID" value="NZ_BMID01000001.1"/>
</dbReference>
<evidence type="ECO:0000313" key="2">
    <source>
        <dbReference type="Proteomes" id="UP000603317"/>
    </source>
</evidence>
<protein>
    <submittedName>
        <fullName evidence="1">Uncharacterized protein</fullName>
    </submittedName>
</protein>
<reference evidence="2" key="1">
    <citation type="journal article" date="2019" name="Int. J. Syst. Evol. Microbiol.">
        <title>The Global Catalogue of Microorganisms (GCM) 10K type strain sequencing project: providing services to taxonomists for standard genome sequencing and annotation.</title>
        <authorList>
            <consortium name="The Broad Institute Genomics Platform"/>
            <consortium name="The Broad Institute Genome Sequencing Center for Infectious Disease"/>
            <person name="Wu L."/>
            <person name="Ma J."/>
        </authorList>
    </citation>
    <scope>NUCLEOTIDE SEQUENCE [LARGE SCALE GENOMIC DNA]</scope>
    <source>
        <strain evidence="2">CGMCC 1.15297</strain>
    </source>
</reference>
<comment type="caution">
    <text evidence="1">The sequence shown here is derived from an EMBL/GenBank/DDBJ whole genome shotgun (WGS) entry which is preliminary data.</text>
</comment>
<proteinExistence type="predicted"/>
<evidence type="ECO:0000313" key="1">
    <source>
        <dbReference type="EMBL" id="GFZ98516.1"/>
    </source>
</evidence>
<accession>A0ABQ1F343</accession>
<gene>
    <name evidence="1" type="ORF">GCM10010923_03360</name>
</gene>
<dbReference type="EMBL" id="BMID01000001">
    <property type="protein sequence ID" value="GFZ98516.1"/>
    <property type="molecule type" value="Genomic_DNA"/>
</dbReference>
<name>A0ABQ1F343_9SPHN</name>
<organism evidence="1 2">
    <name type="scientific">Blastomonas marina</name>
    <dbReference type="NCBI Taxonomy" id="1867408"/>
    <lineage>
        <taxon>Bacteria</taxon>
        <taxon>Pseudomonadati</taxon>
        <taxon>Pseudomonadota</taxon>
        <taxon>Alphaproteobacteria</taxon>
        <taxon>Sphingomonadales</taxon>
        <taxon>Sphingomonadaceae</taxon>
        <taxon>Blastomonas</taxon>
    </lineage>
</organism>
<dbReference type="Proteomes" id="UP000603317">
    <property type="component" value="Unassembled WGS sequence"/>
</dbReference>
<keyword evidence="2" id="KW-1185">Reference proteome</keyword>